<feature type="chain" id="PRO_5005847216" description="Cytochrome c domain-containing protein" evidence="4">
    <location>
        <begin position="22"/>
        <end position="211"/>
    </location>
</feature>
<evidence type="ECO:0000313" key="6">
    <source>
        <dbReference type="EMBL" id="KPB01535.1"/>
    </source>
</evidence>
<comment type="caution">
    <text evidence="6">The sequence shown here is derived from an EMBL/GenBank/DDBJ whole genome shotgun (WGS) entry which is preliminary data.</text>
</comment>
<evidence type="ECO:0000313" key="7">
    <source>
        <dbReference type="Proteomes" id="UP000038011"/>
    </source>
</evidence>
<feature type="domain" description="Cytochrome c" evidence="5">
    <location>
        <begin position="42"/>
        <end position="200"/>
    </location>
</feature>
<evidence type="ECO:0000256" key="1">
    <source>
        <dbReference type="ARBA" id="ARBA00022723"/>
    </source>
</evidence>
<dbReference type="Proteomes" id="UP000038011">
    <property type="component" value="Unassembled WGS sequence"/>
</dbReference>
<keyword evidence="4" id="KW-0732">Signal</keyword>
<dbReference type="SUPFAM" id="SSF48695">
    <property type="entry name" value="Multiheme cytochromes"/>
    <property type="match status" value="1"/>
</dbReference>
<reference evidence="6 7" key="1">
    <citation type="submission" date="2015-01" db="EMBL/GenBank/DDBJ databases">
        <title>Ahrensia donghaiensis sp. nov., a novel dimethylsulphoniopropionate-cleavage bacterium isolated from seawater and emended descriptions of the genus Ahrensia and Ahrensia kielensis.</title>
        <authorList>
            <person name="Liu J."/>
        </authorList>
    </citation>
    <scope>NUCLEOTIDE SEQUENCE [LARGE SCALE GENOMIC DNA]</scope>
    <source>
        <strain evidence="6 7">LZD062</strain>
    </source>
</reference>
<keyword evidence="7" id="KW-1185">Reference proteome</keyword>
<dbReference type="GO" id="GO:0046872">
    <property type="term" value="F:metal ion binding"/>
    <property type="evidence" value="ECO:0007669"/>
    <property type="project" value="UniProtKB-KW"/>
</dbReference>
<evidence type="ECO:0000256" key="3">
    <source>
        <dbReference type="PROSITE-ProRule" id="PRU00433"/>
    </source>
</evidence>
<evidence type="ECO:0000256" key="2">
    <source>
        <dbReference type="ARBA" id="ARBA00023004"/>
    </source>
</evidence>
<dbReference type="EMBL" id="JXMU01000010">
    <property type="protein sequence ID" value="KPB01535.1"/>
    <property type="molecule type" value="Genomic_DNA"/>
</dbReference>
<evidence type="ECO:0000256" key="4">
    <source>
        <dbReference type="SAM" id="SignalP"/>
    </source>
</evidence>
<dbReference type="PROSITE" id="PS51007">
    <property type="entry name" value="CYTC"/>
    <property type="match status" value="1"/>
</dbReference>
<feature type="signal peptide" evidence="4">
    <location>
        <begin position="1"/>
        <end position="21"/>
    </location>
</feature>
<dbReference type="STRING" id="1514904.SU32_08175"/>
<dbReference type="GO" id="GO:0009055">
    <property type="term" value="F:electron transfer activity"/>
    <property type="evidence" value="ECO:0007669"/>
    <property type="project" value="InterPro"/>
</dbReference>
<dbReference type="AlphaFoldDB" id="A0A0N0E7T2"/>
<protein>
    <recommendedName>
        <fullName evidence="5">Cytochrome c domain-containing protein</fullName>
    </recommendedName>
</protein>
<keyword evidence="1 3" id="KW-0479">Metal-binding</keyword>
<dbReference type="GO" id="GO:0020037">
    <property type="term" value="F:heme binding"/>
    <property type="evidence" value="ECO:0007669"/>
    <property type="project" value="InterPro"/>
</dbReference>
<evidence type="ECO:0000259" key="5">
    <source>
        <dbReference type="PROSITE" id="PS51007"/>
    </source>
</evidence>
<proteinExistence type="predicted"/>
<keyword evidence="3" id="KW-0349">Heme</keyword>
<dbReference type="InterPro" id="IPR036280">
    <property type="entry name" value="Multihaem_cyt_sf"/>
</dbReference>
<accession>A0A0N0E7T2</accession>
<name>A0A0N0E7T2_9HYPH</name>
<keyword evidence="2 3" id="KW-0408">Iron</keyword>
<organism evidence="6 7">
    <name type="scientific">Ahrensia marina</name>
    <dbReference type="NCBI Taxonomy" id="1514904"/>
    <lineage>
        <taxon>Bacteria</taxon>
        <taxon>Pseudomonadati</taxon>
        <taxon>Pseudomonadota</taxon>
        <taxon>Alphaproteobacteria</taxon>
        <taxon>Hyphomicrobiales</taxon>
        <taxon>Ahrensiaceae</taxon>
        <taxon>Ahrensia</taxon>
    </lineage>
</organism>
<dbReference type="InterPro" id="IPR009056">
    <property type="entry name" value="Cyt_c-like_dom"/>
</dbReference>
<gene>
    <name evidence="6" type="ORF">SU32_08175</name>
</gene>
<dbReference type="PATRIC" id="fig|1514904.3.peg.452"/>
<sequence>MKMKNILIALSLFMLPSASFAEEAEQKIEVELLEEGSVSEEKGLEHWAKIYEVFSHPRCANCHVDEGGIPIWSGPSYGPEPQPHGMNVKAGESRVGAETILCSTCHTKHNGSIEHAPPGAHVWHLPPPEMVWYEKSSAEICAQIQDPERNGERTMKNIAEHIANDELVHWGWDPGPGREPAPYSAKINVMDILAWTAAGNPCPQAEGETDG</sequence>